<evidence type="ECO:0000313" key="3">
    <source>
        <dbReference type="Proteomes" id="UP000076858"/>
    </source>
</evidence>
<evidence type="ECO:0000256" key="1">
    <source>
        <dbReference type="SAM" id="MobiDB-lite"/>
    </source>
</evidence>
<proteinExistence type="predicted"/>
<organism evidence="2 3">
    <name type="scientific">Daphnia magna</name>
    <dbReference type="NCBI Taxonomy" id="35525"/>
    <lineage>
        <taxon>Eukaryota</taxon>
        <taxon>Metazoa</taxon>
        <taxon>Ecdysozoa</taxon>
        <taxon>Arthropoda</taxon>
        <taxon>Crustacea</taxon>
        <taxon>Branchiopoda</taxon>
        <taxon>Diplostraca</taxon>
        <taxon>Cladocera</taxon>
        <taxon>Anomopoda</taxon>
        <taxon>Daphniidae</taxon>
        <taxon>Daphnia</taxon>
    </lineage>
</organism>
<reference evidence="2 3" key="1">
    <citation type="submission" date="2016-03" db="EMBL/GenBank/DDBJ databases">
        <title>EvidentialGene: Evidence-directed Construction of Genes on Genomes.</title>
        <authorList>
            <person name="Gilbert D.G."/>
            <person name="Choi J.-H."/>
            <person name="Mockaitis K."/>
            <person name="Colbourne J."/>
            <person name="Pfrender M."/>
        </authorList>
    </citation>
    <scope>NUCLEOTIDE SEQUENCE [LARGE SCALE GENOMIC DNA]</scope>
    <source>
        <strain evidence="2 3">Xinb3</strain>
        <tissue evidence="2">Complete organism</tissue>
    </source>
</reference>
<dbReference type="AlphaFoldDB" id="A0A164FIL5"/>
<dbReference type="OrthoDB" id="6758171at2759"/>
<feature type="region of interest" description="Disordered" evidence="1">
    <location>
        <begin position="146"/>
        <end position="186"/>
    </location>
</feature>
<name>A0A164FIL5_9CRUS</name>
<dbReference type="Proteomes" id="UP000076858">
    <property type="component" value="Unassembled WGS sequence"/>
</dbReference>
<evidence type="ECO:0008006" key="4">
    <source>
        <dbReference type="Google" id="ProtNLM"/>
    </source>
</evidence>
<dbReference type="EMBL" id="LRGB01019924">
    <property type="protein sequence ID" value="KZR97823.1"/>
    <property type="molecule type" value="Genomic_DNA"/>
</dbReference>
<protein>
    <recommendedName>
        <fullName evidence="4">CCHC-type domain-containing protein</fullName>
    </recommendedName>
</protein>
<comment type="caution">
    <text evidence="2">The sequence shown here is derived from an EMBL/GenBank/DDBJ whole genome shotgun (WGS) entry which is preliminary data.</text>
</comment>
<accession>A0A164FIL5</accession>
<feature type="region of interest" description="Disordered" evidence="1">
    <location>
        <begin position="21"/>
        <end position="45"/>
    </location>
</feature>
<keyword evidence="3" id="KW-1185">Reference proteome</keyword>
<gene>
    <name evidence="2" type="ORF">APZ42_007086</name>
</gene>
<feature type="non-terminal residue" evidence="2">
    <location>
        <position position="1"/>
    </location>
</feature>
<sequence length="186" mass="20152">RGQRPTCRLCDDENHFSNNCPTVRRNKEASNAKKSRGAQNSHVEEAANAEPTVTIQENAVLLTEPPEGVSLELSSEGNEAMETDNLTAINQLASPDIPPGQFLPTQAVIIPETESLGIPIHSVSTMDSTVPDTGNVVAIESDTDNASMTSNDYQTKTKKSRTKYLPTITDKNSRPGKPSQIPLPRK</sequence>
<evidence type="ECO:0000313" key="2">
    <source>
        <dbReference type="EMBL" id="KZR97823.1"/>
    </source>
</evidence>